<feature type="transmembrane region" description="Helical" evidence="9">
    <location>
        <begin position="149"/>
        <end position="169"/>
    </location>
</feature>
<reference evidence="12" key="1">
    <citation type="journal article" date="2015" name="Nat. Genet.">
        <title>The genome and transcriptome of the zoonotic hookworm Ancylostoma ceylanicum identify infection-specific gene families.</title>
        <authorList>
            <person name="Schwarz E.M."/>
            <person name="Hu Y."/>
            <person name="Antoshechkin I."/>
            <person name="Miller M.M."/>
            <person name="Sternberg P.W."/>
            <person name="Aroian R.V."/>
        </authorList>
    </citation>
    <scope>NUCLEOTIDE SEQUENCE</scope>
    <source>
        <strain evidence="12">HY135</strain>
    </source>
</reference>
<dbReference type="Proteomes" id="UP000024635">
    <property type="component" value="Unassembled WGS sequence"/>
</dbReference>
<dbReference type="CDD" id="cd01610">
    <property type="entry name" value="PAP2_like"/>
    <property type="match status" value="1"/>
</dbReference>
<accession>A0A016TMH8</accession>
<comment type="caution">
    <text evidence="11">The sequence shown here is derived from an EMBL/GenBank/DDBJ whole genome shotgun (WGS) entry which is preliminary data.</text>
</comment>
<feature type="transmembrane region" description="Helical" evidence="9">
    <location>
        <begin position="116"/>
        <end position="137"/>
    </location>
</feature>
<keyword evidence="6 9" id="KW-1133">Transmembrane helix</keyword>
<evidence type="ECO:0000256" key="8">
    <source>
        <dbReference type="ARBA" id="ARBA00023136"/>
    </source>
</evidence>
<keyword evidence="8 9" id="KW-0472">Membrane</keyword>
<organism evidence="11 12">
    <name type="scientific">Ancylostoma ceylanicum</name>
    <dbReference type="NCBI Taxonomy" id="53326"/>
    <lineage>
        <taxon>Eukaryota</taxon>
        <taxon>Metazoa</taxon>
        <taxon>Ecdysozoa</taxon>
        <taxon>Nematoda</taxon>
        <taxon>Chromadorea</taxon>
        <taxon>Rhabditida</taxon>
        <taxon>Rhabditina</taxon>
        <taxon>Rhabditomorpha</taxon>
        <taxon>Strongyloidea</taxon>
        <taxon>Ancylostomatidae</taxon>
        <taxon>Ancylostomatinae</taxon>
        <taxon>Ancylostoma</taxon>
    </lineage>
</organism>
<dbReference type="EMBL" id="JARK01001425">
    <property type="protein sequence ID" value="EYC04179.1"/>
    <property type="molecule type" value="Genomic_DNA"/>
</dbReference>
<evidence type="ECO:0000256" key="4">
    <source>
        <dbReference type="ARBA" id="ARBA00022692"/>
    </source>
</evidence>
<evidence type="ECO:0000256" key="3">
    <source>
        <dbReference type="ARBA" id="ARBA00022679"/>
    </source>
</evidence>
<keyword evidence="3" id="KW-0808">Transferase</keyword>
<dbReference type="PANTHER" id="PTHR21290">
    <property type="entry name" value="SPHINGOMYELIN SYNTHETASE"/>
    <property type="match status" value="1"/>
</dbReference>
<keyword evidence="5" id="KW-0746">Sphingolipid metabolism</keyword>
<proteinExistence type="inferred from homology"/>
<comment type="subcellular location">
    <subcellularLocation>
        <location evidence="1">Membrane</location>
        <topology evidence="1">Multi-pass membrane protein</topology>
    </subcellularLocation>
</comment>
<dbReference type="GO" id="GO:0005789">
    <property type="term" value="C:endoplasmic reticulum membrane"/>
    <property type="evidence" value="ECO:0007669"/>
    <property type="project" value="TreeGrafter"/>
</dbReference>
<evidence type="ECO:0000256" key="9">
    <source>
        <dbReference type="SAM" id="Phobius"/>
    </source>
</evidence>
<feature type="transmembrane region" description="Helical" evidence="9">
    <location>
        <begin position="240"/>
        <end position="259"/>
    </location>
</feature>
<protein>
    <recommendedName>
        <fullName evidence="10">Sphingomyelin synthase-like domain-containing protein</fullName>
    </recommendedName>
</protein>
<dbReference type="OrthoDB" id="422827at2759"/>
<feature type="domain" description="Sphingomyelin synthase-like" evidence="10">
    <location>
        <begin position="211"/>
        <end position="272"/>
    </location>
</feature>
<comment type="similarity">
    <text evidence="2">Belongs to the sphingomyelin synthase family.</text>
</comment>
<dbReference type="PANTHER" id="PTHR21290:SF4">
    <property type="entry name" value="SPHINGOMYELIN SYNTHASE-RELATED 2"/>
    <property type="match status" value="1"/>
</dbReference>
<evidence type="ECO:0000256" key="6">
    <source>
        <dbReference type="ARBA" id="ARBA00022989"/>
    </source>
</evidence>
<keyword evidence="12" id="KW-1185">Reference proteome</keyword>
<dbReference type="GO" id="GO:0000139">
    <property type="term" value="C:Golgi membrane"/>
    <property type="evidence" value="ECO:0007669"/>
    <property type="project" value="TreeGrafter"/>
</dbReference>
<dbReference type="InterPro" id="IPR025749">
    <property type="entry name" value="Sphingomyelin_synth-like_dom"/>
</dbReference>
<dbReference type="GO" id="GO:0046513">
    <property type="term" value="P:ceramide biosynthetic process"/>
    <property type="evidence" value="ECO:0007669"/>
    <property type="project" value="TreeGrafter"/>
</dbReference>
<dbReference type="GO" id="GO:0005886">
    <property type="term" value="C:plasma membrane"/>
    <property type="evidence" value="ECO:0007669"/>
    <property type="project" value="TreeGrafter"/>
</dbReference>
<dbReference type="GO" id="GO:0006686">
    <property type="term" value="P:sphingomyelin biosynthetic process"/>
    <property type="evidence" value="ECO:0007669"/>
    <property type="project" value="TreeGrafter"/>
</dbReference>
<dbReference type="Pfam" id="PF14360">
    <property type="entry name" value="PAP2_C"/>
    <property type="match status" value="1"/>
</dbReference>
<feature type="transmembrane region" description="Helical" evidence="9">
    <location>
        <begin position="72"/>
        <end position="92"/>
    </location>
</feature>
<evidence type="ECO:0000256" key="5">
    <source>
        <dbReference type="ARBA" id="ARBA00022919"/>
    </source>
</evidence>
<dbReference type="InterPro" id="IPR045221">
    <property type="entry name" value="Sphingomyelin_synth-like"/>
</dbReference>
<keyword evidence="4 9" id="KW-0812">Transmembrane</keyword>
<evidence type="ECO:0000256" key="7">
    <source>
        <dbReference type="ARBA" id="ARBA00023098"/>
    </source>
</evidence>
<sequence length="434" mass="50298">MGRYRFVFGLFFNTEAIFEDRHDFRGVVKTLLLLLGCQQRNNGIRQMLDKEKREILPTSITKSYVVRRLPTLVSLALVGVGWLLNEVALAWIHERVPRDTPPLPDLWFSWFPEVRGAIRITEYIMLILVVNTLVIIVTHQHRWVVSRRVFFCAALSYCFRALCITIFQVPVPSVHTYCAPKTNGSFYIVSARVARMFWSAGIEQLRPRELCGDLIVSGHTVTIFTSFYAFKYYAPKKLKPLSYMLNMLAFMAVIAILFARKHYTIDVVLGLIQDFYQDAFMGSKQWIEIVHVSQFTTILMEHSSPSCSCDEFTISSISVNGAGGFHVILVASSVRNTTSPPKRYSEKSRFPQFSPHLISIAWNVRYTVSTRVFMEYHALMLSYHEQSFEKNILSWSWWSRIVPYFEKDAPPPHAFHNRIEWPSSCPQKVRRRIV</sequence>
<evidence type="ECO:0000256" key="1">
    <source>
        <dbReference type="ARBA" id="ARBA00004141"/>
    </source>
</evidence>
<evidence type="ECO:0000313" key="11">
    <source>
        <dbReference type="EMBL" id="EYC04179.1"/>
    </source>
</evidence>
<name>A0A016TMH8_9BILA</name>
<keyword evidence="7" id="KW-0443">Lipid metabolism</keyword>
<evidence type="ECO:0000256" key="2">
    <source>
        <dbReference type="ARBA" id="ARBA00005441"/>
    </source>
</evidence>
<dbReference type="GO" id="GO:0033188">
    <property type="term" value="F:sphingomyelin synthase activity"/>
    <property type="evidence" value="ECO:0007669"/>
    <property type="project" value="TreeGrafter"/>
</dbReference>
<gene>
    <name evidence="11" type="primary">Acey_s0089.g2264</name>
    <name evidence="11" type="synonym">Acey-W07E6.3</name>
    <name evidence="11" type="ORF">Y032_0089g2264</name>
</gene>
<dbReference type="STRING" id="53326.A0A016TMH8"/>
<evidence type="ECO:0000313" key="12">
    <source>
        <dbReference type="Proteomes" id="UP000024635"/>
    </source>
</evidence>
<dbReference type="AlphaFoldDB" id="A0A016TMH8"/>
<evidence type="ECO:0000259" key="10">
    <source>
        <dbReference type="Pfam" id="PF14360"/>
    </source>
</evidence>
<dbReference type="GO" id="GO:0047493">
    <property type="term" value="F:ceramide cholinephosphotransferase activity"/>
    <property type="evidence" value="ECO:0007669"/>
    <property type="project" value="TreeGrafter"/>
</dbReference>